<dbReference type="AlphaFoldDB" id="A0A7H4N2U3"/>
<dbReference type="InterPro" id="IPR012001">
    <property type="entry name" value="Thiamin_PyroP_enz_TPP-bd_dom"/>
</dbReference>
<dbReference type="Pfam" id="PF00205">
    <property type="entry name" value="TPP_enzyme_M"/>
    <property type="match status" value="1"/>
</dbReference>
<dbReference type="Gene3D" id="3.40.50.1220">
    <property type="entry name" value="TPP-binding domain"/>
    <property type="match status" value="1"/>
</dbReference>
<keyword evidence="3" id="KW-0560">Oxidoreductase</keyword>
<comment type="caution">
    <text evidence="3">The sequence shown here is derived from an EMBL/GenBank/DDBJ whole genome shotgun (WGS) entry which is preliminary data.</text>
</comment>
<dbReference type="GO" id="GO:0000287">
    <property type="term" value="F:magnesium ion binding"/>
    <property type="evidence" value="ECO:0007669"/>
    <property type="project" value="InterPro"/>
</dbReference>
<dbReference type="SUPFAM" id="SSF52518">
    <property type="entry name" value="Thiamin diphosphate-binding fold (THDP-binding)"/>
    <property type="match status" value="1"/>
</dbReference>
<dbReference type="InterPro" id="IPR029035">
    <property type="entry name" value="DHS-like_NAD/FAD-binding_dom"/>
</dbReference>
<feature type="domain" description="Thiamine pyrophosphate enzyme N-terminal TPP-binding" evidence="2">
    <location>
        <begin position="2"/>
        <end position="71"/>
    </location>
</feature>
<evidence type="ECO:0000259" key="1">
    <source>
        <dbReference type="Pfam" id="PF00205"/>
    </source>
</evidence>
<dbReference type="SUPFAM" id="SSF52467">
    <property type="entry name" value="DHS-like NAD/FAD-binding domain"/>
    <property type="match status" value="1"/>
</dbReference>
<dbReference type="Gene3D" id="3.40.50.970">
    <property type="match status" value="1"/>
</dbReference>
<dbReference type="InterPro" id="IPR012000">
    <property type="entry name" value="Thiamin_PyroP_enz_cen_dom"/>
</dbReference>
<evidence type="ECO:0000313" key="4">
    <source>
        <dbReference type="Proteomes" id="UP000254863"/>
    </source>
</evidence>
<keyword evidence="3" id="KW-0670">Pyruvate</keyword>
<dbReference type="InterPro" id="IPR047211">
    <property type="entry name" value="POXB-like"/>
</dbReference>
<dbReference type="EC" id="1.2.5.1" evidence="3"/>
<dbReference type="GO" id="GO:0052737">
    <property type="term" value="F:pyruvate dehydrogenase (quinone) activity"/>
    <property type="evidence" value="ECO:0007669"/>
    <property type="project" value="UniProtKB-EC"/>
</dbReference>
<reference evidence="3 4" key="1">
    <citation type="submission" date="2018-06" db="EMBL/GenBank/DDBJ databases">
        <authorList>
            <consortium name="Pathogen Informatics"/>
            <person name="Doyle S."/>
        </authorList>
    </citation>
    <scope>NUCLEOTIDE SEQUENCE [LARGE SCALE GENOMIC DNA]</scope>
    <source>
        <strain evidence="3 4">NCTC11685</strain>
    </source>
</reference>
<dbReference type="EMBL" id="UGMS01000001">
    <property type="protein sequence ID" value="STV76046.1"/>
    <property type="molecule type" value="Genomic_DNA"/>
</dbReference>
<dbReference type="Proteomes" id="UP000254863">
    <property type="component" value="Unassembled WGS sequence"/>
</dbReference>
<dbReference type="InterPro" id="IPR029061">
    <property type="entry name" value="THDP-binding"/>
</dbReference>
<evidence type="ECO:0000259" key="2">
    <source>
        <dbReference type="Pfam" id="PF02776"/>
    </source>
</evidence>
<protein>
    <submittedName>
        <fullName evidence="3">Pyruvate dehydrogenase</fullName>
        <ecNumber evidence="3">1.2.5.1</ecNumber>
    </submittedName>
</protein>
<dbReference type="Pfam" id="PF02776">
    <property type="entry name" value="TPP_enzyme_N"/>
    <property type="match status" value="1"/>
</dbReference>
<accession>A0A7H4N2U3</accession>
<evidence type="ECO:0000313" key="3">
    <source>
        <dbReference type="EMBL" id="STV76046.1"/>
    </source>
</evidence>
<gene>
    <name evidence="3" type="primary">poxB_2</name>
    <name evidence="3" type="ORF">NCTC11685_01572</name>
</gene>
<feature type="domain" description="Thiamine pyrophosphate enzyme central" evidence="1">
    <location>
        <begin position="148"/>
        <end position="194"/>
    </location>
</feature>
<name>A0A7H4N2U3_9ENTR</name>
<dbReference type="PANTHER" id="PTHR42981">
    <property type="entry name" value="PYRUVATE DEHYDROGENASE [UBIQUINONE]"/>
    <property type="match status" value="1"/>
</dbReference>
<dbReference type="PANTHER" id="PTHR42981:SF2">
    <property type="entry name" value="PYRUVATE DEHYDROGENASE [UBIQUINONE]"/>
    <property type="match status" value="1"/>
</dbReference>
<proteinExistence type="predicted"/>
<organism evidence="3 4">
    <name type="scientific">Klebsiella michiganensis</name>
    <dbReference type="NCBI Taxonomy" id="1134687"/>
    <lineage>
        <taxon>Bacteria</taxon>
        <taxon>Pseudomonadati</taxon>
        <taxon>Pseudomonadota</taxon>
        <taxon>Gammaproteobacteria</taxon>
        <taxon>Enterobacterales</taxon>
        <taxon>Enterobacteriaceae</taxon>
        <taxon>Klebsiella/Raoultella group</taxon>
        <taxon>Klebsiella</taxon>
    </lineage>
</organism>
<dbReference type="GO" id="GO:0030976">
    <property type="term" value="F:thiamine pyrophosphate binding"/>
    <property type="evidence" value="ECO:0007669"/>
    <property type="project" value="InterPro"/>
</dbReference>
<sequence>MPTRHEEVAAFAAGAEAQLTGELAVCAGSCGPGNLHLINGLFDCHRNHVPVLAIAAHIPSSEIGSGYFQETHPQELFRECSHYCELVSTPEQIPQVLAIAMRKAVINRGVSVVVLPGDVALKARAGKRQQPLVPRTAAAGDAGGRRAEKLAQLLRYSSNIALMCGSGCAGAHKELVDFAAKLKAPIVHAPARQRARRIRQPL</sequence>